<keyword evidence="4 5" id="KW-0472">Membrane</keyword>
<comment type="caution">
    <text evidence="7">The sequence shown here is derived from an EMBL/GenBank/DDBJ whole genome shotgun (WGS) entry which is preliminary data.</text>
</comment>
<name>Q4SV41_TETNG</name>
<feature type="non-terminal residue" evidence="7">
    <location>
        <position position="1"/>
    </location>
</feature>
<dbReference type="GO" id="GO:0042383">
    <property type="term" value="C:sarcolemma"/>
    <property type="evidence" value="ECO:0007669"/>
    <property type="project" value="TreeGrafter"/>
</dbReference>
<evidence type="ECO:0000256" key="5">
    <source>
        <dbReference type="SAM" id="Phobius"/>
    </source>
</evidence>
<organism evidence="7">
    <name type="scientific">Tetraodon nigroviridis</name>
    <name type="common">Spotted green pufferfish</name>
    <name type="synonym">Chelonodon nigroviridis</name>
    <dbReference type="NCBI Taxonomy" id="99883"/>
    <lineage>
        <taxon>Eukaryota</taxon>
        <taxon>Metazoa</taxon>
        <taxon>Chordata</taxon>
        <taxon>Craniata</taxon>
        <taxon>Vertebrata</taxon>
        <taxon>Euteleostomi</taxon>
        <taxon>Actinopterygii</taxon>
        <taxon>Neopterygii</taxon>
        <taxon>Teleostei</taxon>
        <taxon>Neoteleostei</taxon>
        <taxon>Acanthomorphata</taxon>
        <taxon>Eupercaria</taxon>
        <taxon>Tetraodontiformes</taxon>
        <taxon>Tetradontoidea</taxon>
        <taxon>Tetraodontidae</taxon>
        <taxon>Tetraodon</taxon>
    </lineage>
</organism>
<keyword evidence="2 5" id="KW-0812">Transmembrane</keyword>
<feature type="transmembrane region" description="Helical" evidence="5">
    <location>
        <begin position="59"/>
        <end position="80"/>
    </location>
</feature>
<accession>Q4SV41</accession>
<reference evidence="7" key="2">
    <citation type="submission" date="2004-02" db="EMBL/GenBank/DDBJ databases">
        <authorList>
            <consortium name="Genoscope"/>
            <consortium name="Whitehead Institute Centre for Genome Research"/>
        </authorList>
    </citation>
    <scope>NUCLEOTIDE SEQUENCE</scope>
</reference>
<dbReference type="GO" id="GO:0030552">
    <property type="term" value="F:cAMP binding"/>
    <property type="evidence" value="ECO:0007669"/>
    <property type="project" value="TreeGrafter"/>
</dbReference>
<dbReference type="OrthoDB" id="425611at2759"/>
<dbReference type="EMBL" id="CAAE01013809">
    <property type="protein sequence ID" value="CAF95491.1"/>
    <property type="molecule type" value="Genomic_DNA"/>
</dbReference>
<proteinExistence type="predicted"/>
<dbReference type="GO" id="GO:0042391">
    <property type="term" value="P:regulation of membrane potential"/>
    <property type="evidence" value="ECO:0007669"/>
    <property type="project" value="TreeGrafter"/>
</dbReference>
<comment type="subcellular location">
    <subcellularLocation>
        <location evidence="1">Membrane</location>
        <topology evidence="1">Multi-pass membrane protein</topology>
    </subcellularLocation>
</comment>
<dbReference type="GO" id="GO:0007507">
    <property type="term" value="P:heart development"/>
    <property type="evidence" value="ECO:0007669"/>
    <property type="project" value="TreeGrafter"/>
</dbReference>
<dbReference type="Pfam" id="PF04831">
    <property type="entry name" value="POPDC1-3"/>
    <property type="match status" value="1"/>
</dbReference>
<dbReference type="KEGG" id="tng:GSTEN00012172G001"/>
<feature type="non-terminal residue" evidence="7">
    <location>
        <position position="103"/>
    </location>
</feature>
<evidence type="ECO:0000259" key="6">
    <source>
        <dbReference type="Pfam" id="PF04831"/>
    </source>
</evidence>
<evidence type="ECO:0000256" key="1">
    <source>
        <dbReference type="ARBA" id="ARBA00004141"/>
    </source>
</evidence>
<dbReference type="AlphaFoldDB" id="Q4SV41"/>
<reference evidence="7" key="1">
    <citation type="journal article" date="2004" name="Nature">
        <title>Genome duplication in the teleost fish Tetraodon nigroviridis reveals the early vertebrate proto-karyotype.</title>
        <authorList>
            <person name="Jaillon O."/>
            <person name="Aury J.-M."/>
            <person name="Brunet F."/>
            <person name="Petit J.-L."/>
            <person name="Stange-Thomann N."/>
            <person name="Mauceli E."/>
            <person name="Bouneau L."/>
            <person name="Fischer C."/>
            <person name="Ozouf-Costaz C."/>
            <person name="Bernot A."/>
            <person name="Nicaud S."/>
            <person name="Jaffe D."/>
            <person name="Fisher S."/>
            <person name="Lutfalla G."/>
            <person name="Dossat C."/>
            <person name="Segurens B."/>
            <person name="Dasilva C."/>
            <person name="Salanoubat M."/>
            <person name="Levy M."/>
            <person name="Boudet N."/>
            <person name="Castellano S."/>
            <person name="Anthouard V."/>
            <person name="Jubin C."/>
            <person name="Castelli V."/>
            <person name="Katinka M."/>
            <person name="Vacherie B."/>
            <person name="Biemont C."/>
            <person name="Skalli Z."/>
            <person name="Cattolico L."/>
            <person name="Poulain J."/>
            <person name="De Berardinis V."/>
            <person name="Cruaud C."/>
            <person name="Duprat S."/>
            <person name="Brottier P."/>
            <person name="Coutanceau J.-P."/>
            <person name="Gouzy J."/>
            <person name="Parra G."/>
            <person name="Lardier G."/>
            <person name="Chapple C."/>
            <person name="McKernan K.J."/>
            <person name="McEwan P."/>
            <person name="Bosak S."/>
            <person name="Kellis M."/>
            <person name="Volff J.-N."/>
            <person name="Guigo R."/>
            <person name="Zody M.C."/>
            <person name="Mesirov J."/>
            <person name="Lindblad-Toh K."/>
            <person name="Birren B."/>
            <person name="Nusbaum C."/>
            <person name="Kahn D."/>
            <person name="Robinson-Rechavi M."/>
            <person name="Laudet V."/>
            <person name="Schachter V."/>
            <person name="Quetier F."/>
            <person name="Saurin W."/>
            <person name="Scarpelli C."/>
            <person name="Wincker P."/>
            <person name="Lander E.S."/>
            <person name="Weissenbach J."/>
            <person name="Roest Crollius H."/>
        </authorList>
    </citation>
    <scope>NUCLEOTIDE SEQUENCE [LARGE SCALE GENOMIC DNA]</scope>
</reference>
<feature type="domain" description="POPDC1-3" evidence="6">
    <location>
        <begin position="9"/>
        <end position="103"/>
    </location>
</feature>
<evidence type="ECO:0000313" key="7">
    <source>
        <dbReference type="EMBL" id="CAF95491.1"/>
    </source>
</evidence>
<protein>
    <submittedName>
        <fullName evidence="7">(spotted green pufferfish) hypothetical protein</fullName>
    </submittedName>
</protein>
<evidence type="ECO:0000256" key="4">
    <source>
        <dbReference type="ARBA" id="ARBA00023136"/>
    </source>
</evidence>
<gene>
    <name evidence="7" type="ORF">GSTENG00012172001</name>
</gene>
<dbReference type="InterPro" id="IPR055272">
    <property type="entry name" value="POPDC1-3_dom"/>
</dbReference>
<dbReference type="GO" id="GO:0007519">
    <property type="term" value="P:skeletal muscle tissue development"/>
    <property type="evidence" value="ECO:0007669"/>
    <property type="project" value="TreeGrafter"/>
</dbReference>
<dbReference type="InterPro" id="IPR006916">
    <property type="entry name" value="POPDC1-3"/>
</dbReference>
<dbReference type="GO" id="GO:0051146">
    <property type="term" value="P:striated muscle cell differentiation"/>
    <property type="evidence" value="ECO:0007669"/>
    <property type="project" value="TreeGrafter"/>
</dbReference>
<dbReference type="PANTHER" id="PTHR12101">
    <property type="entry name" value="POPEYE DOMAIN CONTAINING PROTEIN"/>
    <property type="match status" value="1"/>
</dbReference>
<evidence type="ECO:0000256" key="3">
    <source>
        <dbReference type="ARBA" id="ARBA00022989"/>
    </source>
</evidence>
<keyword evidence="3 5" id="KW-1133">Transmembrane helix</keyword>
<evidence type="ECO:0000256" key="2">
    <source>
        <dbReference type="ARBA" id="ARBA00022692"/>
    </source>
</evidence>
<dbReference type="PANTHER" id="PTHR12101:SF18">
    <property type="entry name" value="POPEYE DOMAIN-CONTAINING PROTEIN 3"/>
    <property type="match status" value="1"/>
</dbReference>
<feature type="transmembrane region" description="Helical" evidence="5">
    <location>
        <begin position="30"/>
        <end position="52"/>
    </location>
</feature>
<sequence>CEHWPGGSEGAVFHLANIFFFLGLAGGSGLYGLLYLFTLLTAGFLCSALWAWSQRCATASFLWSLALVGVCLAQAVQAAYRLRSLVFPQEFQELYHGLFQKLG</sequence>